<dbReference type="SUPFAM" id="SSF53335">
    <property type="entry name" value="S-adenosyl-L-methionine-dependent methyltransferases"/>
    <property type="match status" value="1"/>
</dbReference>
<gene>
    <name evidence="1" type="ORF">GQF03_08545</name>
</gene>
<organism evidence="1 2">
    <name type="scientific">Sneathiella chungangensis</name>
    <dbReference type="NCBI Taxonomy" id="1418234"/>
    <lineage>
        <taxon>Bacteria</taxon>
        <taxon>Pseudomonadati</taxon>
        <taxon>Pseudomonadota</taxon>
        <taxon>Alphaproteobacteria</taxon>
        <taxon>Sneathiellales</taxon>
        <taxon>Sneathiellaceae</taxon>
        <taxon>Sneathiella</taxon>
    </lineage>
</organism>
<dbReference type="Gene3D" id="3.40.50.12710">
    <property type="match status" value="1"/>
</dbReference>
<dbReference type="OrthoDB" id="9796766at2"/>
<sequence length="527" mass="59034">MMTTDDREENFLPLSRSPIWELQRSYYENLGIDAWQPNMVPNYVTTNPFIARAYGKVIEGFLEDFAAGARAKGSDEPHYILELGAGSGRFAYSFLRHFFSPEATELRRKRNIVYVMTDISRANIGFWERHPQLRPFVDAGVLDFAHLDVVKEHPIRLLISDRIITPGSLATPLSVIANYVIDSIPHDLYSVRDGVLMARKVCHRIDTAGDNIDDIVRNTEFDYVEEPTGADIYENADWNRIVESYRQVKGGINFSLPVGGLTAIDRLSALTSGPMFWLAGDFGAMDLSVLKEMGPRKVARNGTYSLHVNFHAMAAYVTHRKGRVFTPGHAKSSLEMAGFLMNPGRKKVLHLAHRFKAHIRDNGPDEYFMLKKIAEVNFSGHSLGHILALLRMGHGDIKMFRGCLDALTDALRGAGAFEKKSVAEELVKVDEAHFRCDRTTDPALVILPILMHLEAMKEAQLVLERNRATLEATPEGTTIMSEVLIKAGRRHEAAAILNRLIQREPGYPPAQALLERLKTGERAAKSA</sequence>
<evidence type="ECO:0000313" key="2">
    <source>
        <dbReference type="Proteomes" id="UP000445696"/>
    </source>
</evidence>
<comment type="caution">
    <text evidence="1">The sequence shown here is derived from an EMBL/GenBank/DDBJ whole genome shotgun (WGS) entry which is preliminary data.</text>
</comment>
<keyword evidence="2" id="KW-1185">Reference proteome</keyword>
<protein>
    <submittedName>
        <fullName evidence="1">Uncharacterized protein</fullName>
    </submittedName>
</protein>
<dbReference type="RefSeq" id="WP_161338818.1">
    <property type="nucleotide sequence ID" value="NZ_JBHSDG010000005.1"/>
</dbReference>
<dbReference type="InterPro" id="IPR029063">
    <property type="entry name" value="SAM-dependent_MTases_sf"/>
</dbReference>
<dbReference type="EMBL" id="WTVA01000003">
    <property type="protein sequence ID" value="MZR22378.1"/>
    <property type="molecule type" value="Genomic_DNA"/>
</dbReference>
<dbReference type="AlphaFoldDB" id="A0A845MEI0"/>
<accession>A0A845MEI0</accession>
<reference evidence="1 2" key="1">
    <citation type="journal article" date="2014" name="Int. J. Syst. Evol. Microbiol.">
        <title>Sneathiella chungangensis sp. nov., isolated from a marine sand, and emended description of the genus Sneathiella.</title>
        <authorList>
            <person name="Siamphan C."/>
            <person name="Kim H."/>
            <person name="Lee J.S."/>
            <person name="Kim W."/>
        </authorList>
    </citation>
    <scope>NUCLEOTIDE SEQUENCE [LARGE SCALE GENOMIC DNA]</scope>
    <source>
        <strain evidence="1 2">KCTC 32476</strain>
    </source>
</reference>
<evidence type="ECO:0000313" key="1">
    <source>
        <dbReference type="EMBL" id="MZR22378.1"/>
    </source>
</evidence>
<proteinExistence type="predicted"/>
<dbReference type="InterPro" id="IPR038375">
    <property type="entry name" value="NDUFAF7_sf"/>
</dbReference>
<name>A0A845MEI0_9PROT</name>
<dbReference type="Proteomes" id="UP000445696">
    <property type="component" value="Unassembled WGS sequence"/>
</dbReference>